<evidence type="ECO:0000313" key="2">
    <source>
        <dbReference type="EMBL" id="MCU6765541.1"/>
    </source>
</evidence>
<dbReference type="Proteomes" id="UP001652409">
    <property type="component" value="Unassembled WGS sequence"/>
</dbReference>
<keyword evidence="1" id="KW-0472">Membrane</keyword>
<gene>
    <name evidence="2" type="ORF">OCV61_08960</name>
</gene>
<sequence length="611" mass="70248">MNYRKMIKRKARISVKEHYGIWVVLCLVLMIISGGRLVDYSIARTEVTARLNLPFKGKDPVSEEIYEEDPGMGSQFIAILKNLFDGNREEGRRLADERIQKQVNSSKDNKKAVLGHSRGMLSKIVNKITSGAFIVSIAVGISSIVGSDSVAVIILILVSLVIVFLVWFLFINVYKVVMVRMFMEGMRYEKIHTQRVFYLLKVRKWVQACLTMCVMRAYKLLWWFTIVGGLIKHYSYFMVPYIVAENPEIGANETITLSRKMMNGHKWELFILDLSFLGWEILGAFTGWIVNILITRPYKETTMCEYYAMLRRIGKEKKIPGSQLLNDRYLFETPSQEMLLMAYGDVLKKRESEEDILAPMRGIHRFMIKNLGIVFFGDKKEREFEKKQAEMLQGTELREAYEGKIYPARLGPLSVKNKNTRQWLSQINYMRCYSVWSVIMVFFIMSFGGWIWEVSLHLITNGTIVNRGVLHGPWLPIYGSGSALILLLLYRFRNNPAIEFVMTMVVCGGIEYLTSYVLELINGKRWWDYSGYFLNLNGRICAEGLLVFGVGGLVIIYVLAPLLDNLVQRMNHKLLVVLCVSLICVFLTDQGYSSRYPNSGKGVTTVTKIRK</sequence>
<organism evidence="2 3">
    <name type="scientific">Blautia ammoniilytica</name>
    <dbReference type="NCBI Taxonomy" id="2981782"/>
    <lineage>
        <taxon>Bacteria</taxon>
        <taxon>Bacillati</taxon>
        <taxon>Bacillota</taxon>
        <taxon>Clostridia</taxon>
        <taxon>Lachnospirales</taxon>
        <taxon>Lachnospiraceae</taxon>
        <taxon>Blautia</taxon>
    </lineage>
</organism>
<feature type="transmembrane region" description="Helical" evidence="1">
    <location>
        <begin position="124"/>
        <end position="145"/>
    </location>
</feature>
<dbReference type="EMBL" id="JAOQJL010000015">
    <property type="protein sequence ID" value="MCU6765541.1"/>
    <property type="molecule type" value="Genomic_DNA"/>
</dbReference>
<keyword evidence="1" id="KW-1133">Transmembrane helix</keyword>
<name>A0ABT2TV42_9FIRM</name>
<keyword evidence="3" id="KW-1185">Reference proteome</keyword>
<feature type="transmembrane region" description="Helical" evidence="1">
    <location>
        <begin position="497"/>
        <end position="518"/>
    </location>
</feature>
<dbReference type="PANTHER" id="PTHR40076">
    <property type="entry name" value="MEMBRANE PROTEIN-RELATED"/>
    <property type="match status" value="1"/>
</dbReference>
<feature type="transmembrane region" description="Helical" evidence="1">
    <location>
        <begin position="220"/>
        <end position="243"/>
    </location>
</feature>
<dbReference type="Pfam" id="PF06541">
    <property type="entry name" value="ABC_trans_CmpB"/>
    <property type="match status" value="1"/>
</dbReference>
<keyword evidence="1" id="KW-0812">Transmembrane</keyword>
<reference evidence="2 3" key="1">
    <citation type="journal article" date="2021" name="ISME Commun">
        <title>Automated analysis of genomic sequences facilitates high-throughput and comprehensive description of bacteria.</title>
        <authorList>
            <person name="Hitch T.C.A."/>
        </authorList>
    </citation>
    <scope>NUCLEOTIDE SEQUENCE [LARGE SCALE GENOMIC DNA]</scope>
    <source>
        <strain evidence="2 3">Sanger_23</strain>
    </source>
</reference>
<evidence type="ECO:0000256" key="1">
    <source>
        <dbReference type="SAM" id="Phobius"/>
    </source>
</evidence>
<accession>A0ABT2TV42</accession>
<feature type="transmembrane region" description="Helical" evidence="1">
    <location>
        <begin position="574"/>
        <end position="592"/>
    </location>
</feature>
<feature type="transmembrane region" description="Helical" evidence="1">
    <location>
        <begin position="472"/>
        <end position="490"/>
    </location>
</feature>
<comment type="caution">
    <text evidence="2">The sequence shown here is derived from an EMBL/GenBank/DDBJ whole genome shotgun (WGS) entry which is preliminary data.</text>
</comment>
<dbReference type="InterPro" id="IPR010540">
    <property type="entry name" value="CmpB_TMEM229"/>
</dbReference>
<feature type="transmembrane region" description="Helical" evidence="1">
    <location>
        <begin position="433"/>
        <end position="452"/>
    </location>
</feature>
<proteinExistence type="predicted"/>
<dbReference type="PANTHER" id="PTHR40076:SF1">
    <property type="entry name" value="MEMBRANE PROTEIN"/>
    <property type="match status" value="1"/>
</dbReference>
<feature type="transmembrane region" description="Helical" evidence="1">
    <location>
        <begin position="151"/>
        <end position="177"/>
    </location>
</feature>
<protein>
    <submittedName>
        <fullName evidence="2">DUF975 family protein</fullName>
    </submittedName>
</protein>
<evidence type="ECO:0000313" key="3">
    <source>
        <dbReference type="Proteomes" id="UP001652409"/>
    </source>
</evidence>
<feature type="transmembrane region" description="Helical" evidence="1">
    <location>
        <begin position="269"/>
        <end position="294"/>
    </location>
</feature>
<dbReference type="InterPro" id="IPR010380">
    <property type="entry name" value="DUF975"/>
</dbReference>
<feature type="transmembrane region" description="Helical" evidence="1">
    <location>
        <begin position="544"/>
        <end position="562"/>
    </location>
</feature>
<dbReference type="RefSeq" id="WP_262582759.1">
    <property type="nucleotide sequence ID" value="NZ_JAOQJL010000015.1"/>
</dbReference>
<dbReference type="Pfam" id="PF06161">
    <property type="entry name" value="DUF975"/>
    <property type="match status" value="1"/>
</dbReference>